<accession>A0ABR8MT04</accession>
<dbReference type="EMBL" id="JACXZA010000001">
    <property type="protein sequence ID" value="MBD3918186.1"/>
    <property type="molecule type" value="Genomic_DNA"/>
</dbReference>
<protein>
    <submittedName>
        <fullName evidence="2">DUF4850 domain-containing protein</fullName>
    </submittedName>
</protein>
<gene>
    <name evidence="2" type="ORF">H8B09_05430</name>
</gene>
<reference evidence="2 3" key="1">
    <citation type="submission" date="2020-09" db="EMBL/GenBank/DDBJ databases">
        <title>Paenibacillus sp. strain PR3 16S rRNA gene Genome sequencing and assembly.</title>
        <authorList>
            <person name="Kim J."/>
        </authorList>
    </citation>
    <scope>NUCLEOTIDE SEQUENCE [LARGE SCALE GENOMIC DNA]</scope>
    <source>
        <strain evidence="2 3">PR3</strain>
    </source>
</reference>
<keyword evidence="1" id="KW-0732">Signal</keyword>
<feature type="chain" id="PRO_5046501118" evidence="1">
    <location>
        <begin position="22"/>
        <end position="285"/>
    </location>
</feature>
<evidence type="ECO:0000313" key="3">
    <source>
        <dbReference type="Proteomes" id="UP000609346"/>
    </source>
</evidence>
<dbReference type="Pfam" id="PF16142">
    <property type="entry name" value="DUF4850"/>
    <property type="match status" value="1"/>
</dbReference>
<name>A0ABR8MT04_9BACL</name>
<dbReference type="RefSeq" id="WP_191202405.1">
    <property type="nucleotide sequence ID" value="NZ_JACXZA010000001.1"/>
</dbReference>
<feature type="signal peptide" evidence="1">
    <location>
        <begin position="1"/>
        <end position="21"/>
    </location>
</feature>
<dbReference type="InterPro" id="IPR032322">
    <property type="entry name" value="DUF4850"/>
</dbReference>
<evidence type="ECO:0000313" key="2">
    <source>
        <dbReference type="EMBL" id="MBD3918186.1"/>
    </source>
</evidence>
<keyword evidence="3" id="KW-1185">Reference proteome</keyword>
<sequence>MRYTKGLVVLLTLISLTIAGCASKTAAVIDDTLSLAGSVNDQGEAEQKKQEDQPAAVNASRITECGTVQVGTGEQKQPMPLRCVQGQYAIDDDPEHPRSIIPEQPLADLDYDIPSDLKDELAVYWMNQGYGNQNVLLLAPKDWIVQSADVGANGSTSVQLADPEDDKEFVQYFDNGGCQGCLIGNIGTYFPSLKDWADEQGFPAQDMPEITESSLINPNLIAFKKKPASNEYEWRGIAFQEHGESSGVFRVEEAQLKSASGMAETIVGLFGTLQKPSAETPDMNS</sequence>
<proteinExistence type="predicted"/>
<comment type="caution">
    <text evidence="2">The sequence shown here is derived from an EMBL/GenBank/DDBJ whole genome shotgun (WGS) entry which is preliminary data.</text>
</comment>
<dbReference type="Proteomes" id="UP000609346">
    <property type="component" value="Unassembled WGS sequence"/>
</dbReference>
<evidence type="ECO:0000256" key="1">
    <source>
        <dbReference type="SAM" id="SignalP"/>
    </source>
</evidence>
<dbReference type="PROSITE" id="PS51257">
    <property type="entry name" value="PROKAR_LIPOPROTEIN"/>
    <property type="match status" value="1"/>
</dbReference>
<organism evidence="2 3">
    <name type="scientific">Paenibacillus terricola</name>
    <dbReference type="NCBI Taxonomy" id="2763503"/>
    <lineage>
        <taxon>Bacteria</taxon>
        <taxon>Bacillati</taxon>
        <taxon>Bacillota</taxon>
        <taxon>Bacilli</taxon>
        <taxon>Bacillales</taxon>
        <taxon>Paenibacillaceae</taxon>
        <taxon>Paenibacillus</taxon>
    </lineage>
</organism>